<feature type="transmembrane region" description="Helical" evidence="1">
    <location>
        <begin position="12"/>
        <end position="31"/>
    </location>
</feature>
<accession>A0ABX9LXU3</accession>
<keyword evidence="1" id="KW-0812">Transmembrane</keyword>
<keyword evidence="3" id="KW-1185">Reference proteome</keyword>
<dbReference type="Proteomes" id="UP000285569">
    <property type="component" value="Unassembled WGS sequence"/>
</dbReference>
<gene>
    <name evidence="2" type="ORF">DLM77_19880</name>
</gene>
<evidence type="ECO:0000313" key="3">
    <source>
        <dbReference type="Proteomes" id="UP000285569"/>
    </source>
</evidence>
<keyword evidence="1" id="KW-0472">Membrane</keyword>
<feature type="transmembrane region" description="Helical" evidence="1">
    <location>
        <begin position="89"/>
        <end position="119"/>
    </location>
</feature>
<comment type="caution">
    <text evidence="2">The sequence shown here is derived from an EMBL/GenBank/DDBJ whole genome shotgun (WGS) entry which is preliminary data.</text>
</comment>
<feature type="transmembrane region" description="Helical" evidence="1">
    <location>
        <begin position="43"/>
        <end position="68"/>
    </location>
</feature>
<dbReference type="EMBL" id="QHCR01000012">
    <property type="protein sequence ID" value="RHX77699.1"/>
    <property type="molecule type" value="Genomic_DNA"/>
</dbReference>
<evidence type="ECO:0000313" key="2">
    <source>
        <dbReference type="EMBL" id="RHX77699.1"/>
    </source>
</evidence>
<dbReference type="RefSeq" id="WP_118957781.1">
    <property type="nucleotide sequence ID" value="NZ_QHCR01000012.1"/>
</dbReference>
<reference evidence="3" key="1">
    <citation type="submission" date="2018-05" db="EMBL/GenBank/DDBJ databases">
        <title>Leptospira yasudae sp. nov. and Leptospira stimsonii sp. nov., two pathogenic species of the genus Leptospira isolated from environmental sources.</title>
        <authorList>
            <person name="Casanovas-Massana A."/>
            <person name="Hamond C."/>
            <person name="Santos L.A."/>
            <person name="Hacker K.P."/>
            <person name="Balassiano I."/>
            <person name="Medeiros M.A."/>
            <person name="Reis M.G."/>
            <person name="Ko A.I."/>
            <person name="Wunder E.A."/>
        </authorList>
    </citation>
    <scope>NUCLEOTIDE SEQUENCE [LARGE SCALE GENOMIC DNA]</scope>
    <source>
        <strain evidence="3">B21</strain>
    </source>
</reference>
<name>A0ABX9LXU3_9LEPT</name>
<reference evidence="2 3" key="2">
    <citation type="journal article" date="2020" name="Int. J. Syst. Evol. Microbiol.">
        <title>Leptospira yasudae sp. nov. and Leptospira stimsonii sp. nov., two new species of the pathogenic group isolated from environmental sources.</title>
        <authorList>
            <person name="Casanovas-Massana A."/>
            <person name="Hamond C."/>
            <person name="Santos L.A."/>
            <person name="de Oliveira D."/>
            <person name="Hacker K.P."/>
            <person name="Balassiano I."/>
            <person name="Costa F."/>
            <person name="Medeiros M.A."/>
            <person name="Reis M.G."/>
            <person name="Ko A.I."/>
            <person name="Wunder E.A."/>
        </authorList>
    </citation>
    <scope>NUCLEOTIDE SEQUENCE [LARGE SCALE GENOMIC DNA]</scope>
    <source>
        <strain evidence="2 3">B21</strain>
    </source>
</reference>
<protein>
    <submittedName>
        <fullName evidence="2">Uncharacterized protein</fullName>
    </submittedName>
</protein>
<organism evidence="2 3">
    <name type="scientific">Leptospira yasudae</name>
    <dbReference type="NCBI Taxonomy" id="2202201"/>
    <lineage>
        <taxon>Bacteria</taxon>
        <taxon>Pseudomonadati</taxon>
        <taxon>Spirochaetota</taxon>
        <taxon>Spirochaetia</taxon>
        <taxon>Leptospirales</taxon>
        <taxon>Leptospiraceae</taxon>
        <taxon>Leptospira</taxon>
    </lineage>
</organism>
<keyword evidence="1" id="KW-1133">Transmembrane helix</keyword>
<sequence>MNYDRLEKIGNISGIIASAAAGILILIVFVPGLKENEWITKHVVSACGFVILFFGGLLLSTSMGINVIRSGELAQMILFISFPMPKPIARMFGFCFFLIGSMAFFCALLLLFTFISVLIQSIADL</sequence>
<proteinExistence type="predicted"/>
<evidence type="ECO:0000256" key="1">
    <source>
        <dbReference type="SAM" id="Phobius"/>
    </source>
</evidence>